<gene>
    <name evidence="2" type="ORF">ACFFIX_03580</name>
</gene>
<evidence type="ECO:0000313" key="3">
    <source>
        <dbReference type="Proteomes" id="UP001589854"/>
    </source>
</evidence>
<dbReference type="Proteomes" id="UP001589854">
    <property type="component" value="Unassembled WGS sequence"/>
</dbReference>
<organism evidence="2 3">
    <name type="scientific">Metabacillus herbersteinensis</name>
    <dbReference type="NCBI Taxonomy" id="283816"/>
    <lineage>
        <taxon>Bacteria</taxon>
        <taxon>Bacillati</taxon>
        <taxon>Bacillota</taxon>
        <taxon>Bacilli</taxon>
        <taxon>Bacillales</taxon>
        <taxon>Bacillaceae</taxon>
        <taxon>Metabacillus</taxon>
    </lineage>
</organism>
<dbReference type="RefSeq" id="WP_378930610.1">
    <property type="nucleotide sequence ID" value="NZ_JBHLVO010000002.1"/>
</dbReference>
<evidence type="ECO:0000256" key="1">
    <source>
        <dbReference type="SAM" id="Phobius"/>
    </source>
</evidence>
<feature type="transmembrane region" description="Helical" evidence="1">
    <location>
        <begin position="102"/>
        <end position="123"/>
    </location>
</feature>
<evidence type="ECO:0008006" key="4">
    <source>
        <dbReference type="Google" id="ProtNLM"/>
    </source>
</evidence>
<accession>A0ABV6GA34</accession>
<evidence type="ECO:0000313" key="2">
    <source>
        <dbReference type="EMBL" id="MFC0270536.1"/>
    </source>
</evidence>
<proteinExistence type="predicted"/>
<name>A0ABV6GA34_9BACI</name>
<reference evidence="2 3" key="1">
    <citation type="submission" date="2024-09" db="EMBL/GenBank/DDBJ databases">
        <authorList>
            <person name="Sun Q."/>
            <person name="Mori K."/>
        </authorList>
    </citation>
    <scope>NUCLEOTIDE SEQUENCE [LARGE SCALE GENOMIC DNA]</scope>
    <source>
        <strain evidence="2 3">CCM 7228</strain>
    </source>
</reference>
<feature type="transmembrane region" description="Helical" evidence="1">
    <location>
        <begin position="62"/>
        <end position="82"/>
    </location>
</feature>
<keyword evidence="3" id="KW-1185">Reference proteome</keyword>
<comment type="caution">
    <text evidence="2">The sequence shown here is derived from an EMBL/GenBank/DDBJ whole genome shotgun (WGS) entry which is preliminary data.</text>
</comment>
<keyword evidence="1" id="KW-0812">Transmembrane</keyword>
<feature type="transmembrane region" description="Helical" evidence="1">
    <location>
        <begin position="35"/>
        <end position="55"/>
    </location>
</feature>
<dbReference type="EMBL" id="JBHLVO010000002">
    <property type="protein sequence ID" value="MFC0270536.1"/>
    <property type="molecule type" value="Genomic_DNA"/>
</dbReference>
<keyword evidence="1" id="KW-1133">Transmembrane helix</keyword>
<sequence>MNEVILVIVEMMNEFHDVMIGVFSILGINITDKEMHFWVLGIFGLGLFFFTHFIFKRVSKWSISSLSFIYTFTVLVVIVFAIEIQQKVTSRGNMEFQDAIQGLWGFIVLFSIYAAIKLIFLAMKKSLKSMSATKNKKGKTRFSRNHQL</sequence>
<keyword evidence="1" id="KW-0472">Membrane</keyword>
<protein>
    <recommendedName>
        <fullName evidence="4">Spore cortex biosynthesis protein YabQ</fullName>
    </recommendedName>
</protein>